<organism evidence="1">
    <name type="scientific">Singulisphaera sp. Ch08</name>
    <dbReference type="NCBI Taxonomy" id="3120278"/>
    <lineage>
        <taxon>Bacteria</taxon>
        <taxon>Pseudomonadati</taxon>
        <taxon>Planctomycetota</taxon>
        <taxon>Planctomycetia</taxon>
        <taxon>Isosphaerales</taxon>
        <taxon>Isosphaeraceae</taxon>
        <taxon>Singulisphaera</taxon>
    </lineage>
</organism>
<proteinExistence type="predicted"/>
<protein>
    <submittedName>
        <fullName evidence="1">Uncharacterized protein</fullName>
    </submittedName>
</protein>
<dbReference type="RefSeq" id="WP_406697122.1">
    <property type="nucleotide sequence ID" value="NZ_CP155447.1"/>
</dbReference>
<gene>
    <name evidence="1" type="ORF">V5E97_39670</name>
</gene>
<dbReference type="AlphaFoldDB" id="A0AAU7CG85"/>
<dbReference type="Gene3D" id="1.20.120.1490">
    <property type="match status" value="1"/>
</dbReference>
<dbReference type="EMBL" id="CP155447">
    <property type="protein sequence ID" value="XBH04369.1"/>
    <property type="molecule type" value="Genomic_DNA"/>
</dbReference>
<reference evidence="1" key="1">
    <citation type="submission" date="2024-05" db="EMBL/GenBank/DDBJ databases">
        <title>Planctomycetes of the genus Singulisphaera possess chitinolytic capabilities.</title>
        <authorList>
            <person name="Ivanova A."/>
        </authorList>
    </citation>
    <scope>NUCLEOTIDE SEQUENCE</scope>
    <source>
        <strain evidence="1">Ch08T</strain>
    </source>
</reference>
<evidence type="ECO:0000313" key="1">
    <source>
        <dbReference type="EMBL" id="XBH04369.1"/>
    </source>
</evidence>
<name>A0AAU7CG85_9BACT</name>
<accession>A0AAU7CG85</accession>
<sequence>MKHLRESMAERLETVGDKLELTADQRSKIRDIHDNFVAKYKDQRTQRKALRQAELDVLNPILTSAQRAKVEDFDEDRVERTNPN</sequence>